<evidence type="ECO:0000313" key="3">
    <source>
        <dbReference type="EMBL" id="OBA26397.1"/>
    </source>
</evidence>
<feature type="region of interest" description="Disordered" evidence="1">
    <location>
        <begin position="52"/>
        <end position="76"/>
    </location>
</feature>
<comment type="caution">
    <text evidence="3">The sequence shown here is derived from an EMBL/GenBank/DDBJ whole genome shotgun (WGS) entry which is preliminary data.</text>
</comment>
<name>A0A1B7TCF1_9ASCO</name>
<feature type="region of interest" description="Disordered" evidence="1">
    <location>
        <begin position="252"/>
        <end position="367"/>
    </location>
</feature>
<feature type="compositionally biased region" description="Polar residues" evidence="1">
    <location>
        <begin position="153"/>
        <end position="169"/>
    </location>
</feature>
<reference evidence="4" key="1">
    <citation type="journal article" date="2016" name="Proc. Natl. Acad. Sci. U.S.A.">
        <title>Comparative genomics of biotechnologically important yeasts.</title>
        <authorList>
            <person name="Riley R."/>
            <person name="Haridas S."/>
            <person name="Wolfe K.H."/>
            <person name="Lopes M.R."/>
            <person name="Hittinger C.T."/>
            <person name="Goeker M."/>
            <person name="Salamov A.A."/>
            <person name="Wisecaver J.H."/>
            <person name="Long T.M."/>
            <person name="Calvey C.H."/>
            <person name="Aerts A.L."/>
            <person name="Barry K.W."/>
            <person name="Choi C."/>
            <person name="Clum A."/>
            <person name="Coughlan A.Y."/>
            <person name="Deshpande S."/>
            <person name="Douglass A.P."/>
            <person name="Hanson S.J."/>
            <person name="Klenk H.-P."/>
            <person name="LaButti K.M."/>
            <person name="Lapidus A."/>
            <person name="Lindquist E.A."/>
            <person name="Lipzen A.M."/>
            <person name="Meier-Kolthoff J.P."/>
            <person name="Ohm R.A."/>
            <person name="Otillar R.P."/>
            <person name="Pangilinan J.L."/>
            <person name="Peng Y."/>
            <person name="Rokas A."/>
            <person name="Rosa C.A."/>
            <person name="Scheuner C."/>
            <person name="Sibirny A.A."/>
            <person name="Slot J.C."/>
            <person name="Stielow J.B."/>
            <person name="Sun H."/>
            <person name="Kurtzman C.P."/>
            <person name="Blackwell M."/>
            <person name="Grigoriev I.V."/>
            <person name="Jeffries T.W."/>
        </authorList>
    </citation>
    <scope>NUCLEOTIDE SEQUENCE [LARGE SCALE GENOMIC DNA]</scope>
    <source>
        <strain evidence="4">NRRL Y-1626</strain>
    </source>
</reference>
<accession>A0A1B7TCF1</accession>
<keyword evidence="4" id="KW-1185">Reference proteome</keyword>
<dbReference type="OrthoDB" id="243127at2759"/>
<feature type="domain" description="PSP1 C-terminal" evidence="2">
    <location>
        <begin position="598"/>
        <end position="694"/>
    </location>
</feature>
<dbReference type="PANTHER" id="PTHR43830:SF3">
    <property type="entry name" value="PROTEIN PSP1"/>
    <property type="match status" value="1"/>
</dbReference>
<dbReference type="InterPro" id="IPR047767">
    <property type="entry name" value="PSP1-like"/>
</dbReference>
<feature type="compositionally biased region" description="Low complexity" evidence="1">
    <location>
        <begin position="261"/>
        <end position="285"/>
    </location>
</feature>
<feature type="compositionally biased region" description="Polar residues" evidence="1">
    <location>
        <begin position="123"/>
        <end position="137"/>
    </location>
</feature>
<evidence type="ECO:0000259" key="2">
    <source>
        <dbReference type="PROSITE" id="PS51411"/>
    </source>
</evidence>
<dbReference type="PANTHER" id="PTHR43830">
    <property type="entry name" value="PROTEIN PSP1"/>
    <property type="match status" value="1"/>
</dbReference>
<feature type="compositionally biased region" description="Low complexity" evidence="1">
    <location>
        <begin position="110"/>
        <end position="122"/>
    </location>
</feature>
<organism evidence="3 4">
    <name type="scientific">Hanseniaspora valbyensis NRRL Y-1626</name>
    <dbReference type="NCBI Taxonomy" id="766949"/>
    <lineage>
        <taxon>Eukaryota</taxon>
        <taxon>Fungi</taxon>
        <taxon>Dikarya</taxon>
        <taxon>Ascomycota</taxon>
        <taxon>Saccharomycotina</taxon>
        <taxon>Saccharomycetes</taxon>
        <taxon>Saccharomycodales</taxon>
        <taxon>Saccharomycodaceae</taxon>
        <taxon>Hanseniaspora</taxon>
    </lineage>
</organism>
<dbReference type="InterPro" id="IPR007557">
    <property type="entry name" value="PSP1_C"/>
</dbReference>
<evidence type="ECO:0000256" key="1">
    <source>
        <dbReference type="SAM" id="MobiDB-lite"/>
    </source>
</evidence>
<dbReference type="EMBL" id="LXPE01000018">
    <property type="protein sequence ID" value="OBA26397.1"/>
    <property type="molecule type" value="Genomic_DNA"/>
</dbReference>
<dbReference type="Pfam" id="PF04468">
    <property type="entry name" value="PSP1"/>
    <property type="match status" value="1"/>
</dbReference>
<feature type="compositionally biased region" description="Low complexity" evidence="1">
    <location>
        <begin position="312"/>
        <end position="361"/>
    </location>
</feature>
<feature type="compositionally biased region" description="Polar residues" evidence="1">
    <location>
        <begin position="286"/>
        <end position="304"/>
    </location>
</feature>
<feature type="region of interest" description="Disordered" evidence="1">
    <location>
        <begin position="110"/>
        <end position="183"/>
    </location>
</feature>
<feature type="compositionally biased region" description="Low complexity" evidence="1">
    <location>
        <begin position="138"/>
        <end position="152"/>
    </location>
</feature>
<feature type="compositionally biased region" description="Low complexity" evidence="1">
    <location>
        <begin position="170"/>
        <end position="183"/>
    </location>
</feature>
<proteinExistence type="predicted"/>
<protein>
    <submittedName>
        <fullName evidence="3">PSP1-domain-containing protein</fullName>
    </submittedName>
</protein>
<gene>
    <name evidence="3" type="ORF">HANVADRAFT_53138</name>
</gene>
<dbReference type="GO" id="GO:0005737">
    <property type="term" value="C:cytoplasm"/>
    <property type="evidence" value="ECO:0007669"/>
    <property type="project" value="TreeGrafter"/>
</dbReference>
<evidence type="ECO:0000313" key="4">
    <source>
        <dbReference type="Proteomes" id="UP000092321"/>
    </source>
</evidence>
<dbReference type="Proteomes" id="UP000092321">
    <property type="component" value="Unassembled WGS sequence"/>
</dbReference>
<sequence>MFFKNNSTRSSQHTSYNPVASFYSSSSAHLDGTAILDEEDFGNIGFDNINTNNNSNSNSNNNNNNNNFNKNFANRNNSQGALMTNYLSGRTSSGSISFNNGNFDNPDNYESSLNYSYVNSNNPQQQQGQFRHSFGQQSSASSNGNYNNNATSPFAQSEGSFSINHGFNDSQQQQQQQQLVSASSAAAAYRRSSFGSNYSSGNTYIQQAPINNGMRSSTGFVPDFCYNSGNDIFTQQTSNKVISSDKTFDETSNIHIATPQTSSYQSRKTSTSSNSSNRPFSTNTSGNLTSEPINKKSYSINNDKNNNHHRSQNTSNSINSTNPFNNSVSQQQQHSNSNTKCGSLSKSSSNSSAASSTNLNNPISHIPVKPPVDQDALLSFVRGNGISFNDSLNKHEVSSDLQNLYDQIGSNYFSQDLVFKFIKDLKSKLKKEFLDNQNCNSKFNKFIKYLISSNEQFSLIDHLTEDKPFITTQGKQLALVSLKNGKLELLTVNKQFSQSNNLKSKNLIIIDGDRGVDLAMVVLPSLSFPMAVLVNFLKKKIHFDSLITDKSNHYKNSMFISAILAQAKHVMGSEPLMDPINPKLYDLTELTQLIIPSKQVVKFATTLDVTDNLYGKFQEELKALRFATTKLNNLNKSNTNSSQNPLDIKILNSEYQFDKKKLTFYYLCEKRNDFRDLIKELFKFYKTRIWLCAIPNNLNIYQQHYFKRELLLVNGGGGISKGKNDSDDSVNVLKDKPFDKIVLDNFQIAVYIELMSQLF</sequence>
<dbReference type="AlphaFoldDB" id="A0A1B7TCF1"/>
<dbReference type="PROSITE" id="PS51411">
    <property type="entry name" value="PSP1_C"/>
    <property type="match status" value="1"/>
</dbReference>